<dbReference type="OrthoDB" id="3149423at2759"/>
<reference evidence="2" key="1">
    <citation type="journal article" date="2020" name="New Phytol.">
        <title>Comparative genomics reveals dynamic genome evolution in host specialist ectomycorrhizal fungi.</title>
        <authorList>
            <person name="Lofgren L.A."/>
            <person name="Nguyen N.H."/>
            <person name="Vilgalys R."/>
            <person name="Ruytinx J."/>
            <person name="Liao H.L."/>
            <person name="Branco S."/>
            <person name="Kuo A."/>
            <person name="LaButti K."/>
            <person name="Lipzen A."/>
            <person name="Andreopoulos W."/>
            <person name="Pangilinan J."/>
            <person name="Riley R."/>
            <person name="Hundley H."/>
            <person name="Na H."/>
            <person name="Barry K."/>
            <person name="Grigoriev I.V."/>
            <person name="Stajich J.E."/>
            <person name="Kennedy P.G."/>
        </authorList>
    </citation>
    <scope>NUCLEOTIDE SEQUENCE</scope>
    <source>
        <strain evidence="2">MN1</strain>
    </source>
</reference>
<accession>A0A9P7E187</accession>
<evidence type="ECO:0000313" key="3">
    <source>
        <dbReference type="Proteomes" id="UP000807769"/>
    </source>
</evidence>
<dbReference type="GeneID" id="64634933"/>
<sequence length="258" mass="30461">MARSGHSTQLTSGRHRACQPQTQKLTENKISELKNYLPEWTSAKRKEKRAVFTAIARAARLFAPKVDQAQWKKRKQIYKTWLFNNRKKKERKDMIKYGRKWTPRMVIYQWNQEEVLKRIEDESGAKPGGPCMFKHYQAAVKRVMAELSDDKLEKAKETAKEWSNNFPPPEIQAQVAHKKGPVYMEHFSKEMWRQCRMRVFVMSAWKNEQGEVLFRMHNDNEALGDGDSFMKTKDWEDIKPVWQEYVQEQFGVGAWDGG</sequence>
<gene>
    <name evidence="2" type="ORF">BJ212DRAFT_1485052</name>
</gene>
<organism evidence="2 3">
    <name type="scientific">Suillus subaureus</name>
    <dbReference type="NCBI Taxonomy" id="48587"/>
    <lineage>
        <taxon>Eukaryota</taxon>
        <taxon>Fungi</taxon>
        <taxon>Dikarya</taxon>
        <taxon>Basidiomycota</taxon>
        <taxon>Agaricomycotina</taxon>
        <taxon>Agaricomycetes</taxon>
        <taxon>Agaricomycetidae</taxon>
        <taxon>Boletales</taxon>
        <taxon>Suillineae</taxon>
        <taxon>Suillaceae</taxon>
        <taxon>Suillus</taxon>
    </lineage>
</organism>
<protein>
    <submittedName>
        <fullName evidence="2">Uncharacterized protein</fullName>
    </submittedName>
</protein>
<evidence type="ECO:0000313" key="2">
    <source>
        <dbReference type="EMBL" id="KAG1808414.1"/>
    </source>
</evidence>
<proteinExistence type="predicted"/>
<evidence type="ECO:0000256" key="1">
    <source>
        <dbReference type="SAM" id="MobiDB-lite"/>
    </source>
</evidence>
<dbReference type="Proteomes" id="UP000807769">
    <property type="component" value="Unassembled WGS sequence"/>
</dbReference>
<keyword evidence="3" id="KW-1185">Reference proteome</keyword>
<feature type="compositionally biased region" description="Polar residues" evidence="1">
    <location>
        <begin position="1"/>
        <end position="12"/>
    </location>
</feature>
<dbReference type="RefSeq" id="XP_041188629.1">
    <property type="nucleotide sequence ID" value="XM_041340917.1"/>
</dbReference>
<name>A0A9P7E187_9AGAM</name>
<dbReference type="AlphaFoldDB" id="A0A9P7E187"/>
<feature type="region of interest" description="Disordered" evidence="1">
    <location>
        <begin position="1"/>
        <end position="23"/>
    </location>
</feature>
<dbReference type="EMBL" id="JABBWG010000038">
    <property type="protein sequence ID" value="KAG1808414.1"/>
    <property type="molecule type" value="Genomic_DNA"/>
</dbReference>
<comment type="caution">
    <text evidence="2">The sequence shown here is derived from an EMBL/GenBank/DDBJ whole genome shotgun (WGS) entry which is preliminary data.</text>
</comment>